<feature type="transmembrane region" description="Helical" evidence="1">
    <location>
        <begin position="48"/>
        <end position="68"/>
    </location>
</feature>
<dbReference type="InterPro" id="IPR049713">
    <property type="entry name" value="Pr6Pr-like"/>
</dbReference>
<evidence type="ECO:0000313" key="2">
    <source>
        <dbReference type="EMBL" id="SLM24135.1"/>
    </source>
</evidence>
<dbReference type="RefSeq" id="WP_080149355.1">
    <property type="nucleotide sequence ID" value="NZ_FWEU01000002.1"/>
</dbReference>
<protein>
    <recommendedName>
        <fullName evidence="4">FAR-17a/AIG1-like protein</fullName>
    </recommendedName>
</protein>
<keyword evidence="1" id="KW-0472">Membrane</keyword>
<sequence length="205" mass="22289">MPAARFLLLRGWALLTALVAAASLLLQFALLMRGIGASLGPGVASLRFFSYFTILSNLAVCLGCLWLCSGRALRPTVAATLALCIGVTGLIYLLALQGLWQPTGLQWWADAGLHYVVPLLYLAGWAGLLPHGGLRWRALSVVLLVPLAYLGWAMLTASWLGSAPYPFLEVQRIGSRAFGLSVLRVGGVFVLGWTLLWAVDRWRRR</sequence>
<accession>A0A1W1GXS7</accession>
<feature type="transmembrane region" description="Helical" evidence="1">
    <location>
        <begin position="12"/>
        <end position="36"/>
    </location>
</feature>
<feature type="transmembrane region" description="Helical" evidence="1">
    <location>
        <begin position="181"/>
        <end position="199"/>
    </location>
</feature>
<dbReference type="AlphaFoldDB" id="A0A1W1GXS7"/>
<reference evidence="3" key="1">
    <citation type="submission" date="2016-10" db="EMBL/GenBank/DDBJ databases">
        <authorList>
            <person name="Varghese N."/>
        </authorList>
    </citation>
    <scope>NUCLEOTIDE SEQUENCE [LARGE SCALE GENOMIC DNA]</scope>
    <source>
        <strain evidence="3">92MFCol6.1</strain>
    </source>
</reference>
<evidence type="ECO:0008006" key="4">
    <source>
        <dbReference type="Google" id="ProtNLM"/>
    </source>
</evidence>
<feature type="transmembrane region" description="Helical" evidence="1">
    <location>
        <begin position="80"/>
        <end position="100"/>
    </location>
</feature>
<dbReference type="Proteomes" id="UP000191133">
    <property type="component" value="Unassembled WGS sequence"/>
</dbReference>
<organism evidence="2 3">
    <name type="scientific">Stenotrophomonas indicatrix</name>
    <dbReference type="NCBI Taxonomy" id="2045451"/>
    <lineage>
        <taxon>Bacteria</taxon>
        <taxon>Pseudomonadati</taxon>
        <taxon>Pseudomonadota</taxon>
        <taxon>Gammaproteobacteria</taxon>
        <taxon>Lysobacterales</taxon>
        <taxon>Lysobacteraceae</taxon>
        <taxon>Stenotrophomonas</taxon>
    </lineage>
</organism>
<dbReference type="NCBIfam" id="NF038065">
    <property type="entry name" value="Pr6Pr"/>
    <property type="match status" value="1"/>
</dbReference>
<name>A0A1W1GXS7_9GAMM</name>
<gene>
    <name evidence="2" type="ORF">SAMN04488690_1854</name>
</gene>
<evidence type="ECO:0000313" key="3">
    <source>
        <dbReference type="Proteomes" id="UP000191133"/>
    </source>
</evidence>
<feature type="transmembrane region" description="Helical" evidence="1">
    <location>
        <begin position="141"/>
        <end position="161"/>
    </location>
</feature>
<proteinExistence type="predicted"/>
<feature type="transmembrane region" description="Helical" evidence="1">
    <location>
        <begin position="112"/>
        <end position="129"/>
    </location>
</feature>
<evidence type="ECO:0000256" key="1">
    <source>
        <dbReference type="SAM" id="Phobius"/>
    </source>
</evidence>
<dbReference type="EMBL" id="FWEU01000002">
    <property type="protein sequence ID" value="SLM24135.1"/>
    <property type="molecule type" value="Genomic_DNA"/>
</dbReference>
<keyword evidence="1" id="KW-0812">Transmembrane</keyword>
<keyword evidence="1" id="KW-1133">Transmembrane helix</keyword>